<dbReference type="EMBL" id="JAGQDG010000002">
    <property type="protein sequence ID" value="MBQ0934968.1"/>
    <property type="molecule type" value="Genomic_DNA"/>
</dbReference>
<reference evidence="3 4" key="1">
    <citation type="submission" date="2021-04" db="EMBL/GenBank/DDBJ databases">
        <title>The genome sequence of type strain Ideonella paludis KCTC 32238.</title>
        <authorList>
            <person name="Liu Y."/>
        </authorList>
    </citation>
    <scope>NUCLEOTIDE SEQUENCE [LARGE SCALE GENOMIC DNA]</scope>
    <source>
        <strain evidence="3 4">KCTC 32238</strain>
    </source>
</reference>
<evidence type="ECO:0000256" key="1">
    <source>
        <dbReference type="SAM" id="SignalP"/>
    </source>
</evidence>
<dbReference type="Pfam" id="PF10988">
    <property type="entry name" value="DUF2807"/>
    <property type="match status" value="1"/>
</dbReference>
<evidence type="ECO:0000313" key="3">
    <source>
        <dbReference type="EMBL" id="MBQ0934968.1"/>
    </source>
</evidence>
<dbReference type="PANTHER" id="PTHR39200:SF1">
    <property type="entry name" value="AUTO-TRANSPORTER ADHESIN HEAD GIN DOMAIN-CONTAINING PROTEIN-RELATED"/>
    <property type="match status" value="1"/>
</dbReference>
<dbReference type="RefSeq" id="WP_210807424.1">
    <property type="nucleotide sequence ID" value="NZ_JAGQDG010000002.1"/>
</dbReference>
<protein>
    <submittedName>
        <fullName evidence="3">DUF2807 domain-containing protein</fullName>
    </submittedName>
</protein>
<gene>
    <name evidence="3" type="ORF">KAK11_06500</name>
</gene>
<sequence>MARSSTRMSPLLLAVALVAAAALPPLTAHALTIEYNNGGTLIKGSGKVIDQNRSVSAFSKLRLEGSFTVEAKQANAAQVSVRADDNLVDHIETVVDGDTLVVRSKPKASWRTTSPMVVHVSFAQLQGAELRGSGDLNIRSLQADRFSASVSGSGDMRIEGAQLGGLTASLAGSGDLNATGTAQQVDAHVAGSGDVELSKLQARQARVNLAGSGDVSVHAAESVDVNIVGSGDVQVWGKPAKVSRKIVGSGDIHLK</sequence>
<organism evidence="3 4">
    <name type="scientific">Ideonella paludis</name>
    <dbReference type="NCBI Taxonomy" id="1233411"/>
    <lineage>
        <taxon>Bacteria</taxon>
        <taxon>Pseudomonadati</taxon>
        <taxon>Pseudomonadota</taxon>
        <taxon>Betaproteobacteria</taxon>
        <taxon>Burkholderiales</taxon>
        <taxon>Sphaerotilaceae</taxon>
        <taxon>Ideonella</taxon>
    </lineage>
</organism>
<feature type="chain" id="PRO_5046739080" evidence="1">
    <location>
        <begin position="31"/>
        <end position="255"/>
    </location>
</feature>
<dbReference type="PANTHER" id="PTHR39200">
    <property type="entry name" value="HYPOTHETICAL EXPORTED PROTEIN"/>
    <property type="match status" value="1"/>
</dbReference>
<dbReference type="Proteomes" id="UP000672097">
    <property type="component" value="Unassembled WGS sequence"/>
</dbReference>
<dbReference type="Gene3D" id="2.160.20.120">
    <property type="match status" value="1"/>
</dbReference>
<comment type="caution">
    <text evidence="3">The sequence shown here is derived from an EMBL/GenBank/DDBJ whole genome shotgun (WGS) entry which is preliminary data.</text>
</comment>
<evidence type="ECO:0000313" key="4">
    <source>
        <dbReference type="Proteomes" id="UP000672097"/>
    </source>
</evidence>
<feature type="signal peptide" evidence="1">
    <location>
        <begin position="1"/>
        <end position="30"/>
    </location>
</feature>
<dbReference type="InterPro" id="IPR021255">
    <property type="entry name" value="DUF2807"/>
</dbReference>
<keyword evidence="4" id="KW-1185">Reference proteome</keyword>
<proteinExistence type="predicted"/>
<name>A0ABS5DV01_9BURK</name>
<feature type="domain" description="Putative auto-transporter adhesin head GIN" evidence="2">
    <location>
        <begin position="57"/>
        <end position="239"/>
    </location>
</feature>
<keyword evidence="1" id="KW-0732">Signal</keyword>
<accession>A0ABS5DV01</accession>
<evidence type="ECO:0000259" key="2">
    <source>
        <dbReference type="Pfam" id="PF10988"/>
    </source>
</evidence>